<sequence length="434" mass="49088">MADAAGLSKEIMMEMLKARLPSEAFKATGVRSFNSEKWKGDPEFLFKDNLPTCLGKPCSRSEYINVKQNMTTISTSQFMSPYYHAVDISKLTYVPPSTLLTSCRIHLCQNKGCENMTQIVIPAPPQEKTRLRRLNHILGHFKNLTSPTHCIRALAPLQHPHHHTNFTPYPDGTIGEKLKRARFIGNDICNVFNASKADELHYVGIHQCPKARQMIVPLPKASPIAVAPTLIKKRKKGKKNAAQKEVEYVYPTLTVRYIKMDRFRYHQFHNPILIAIREGWVTSQGVVVNKDGAVIHFEGSCQSSDVDPTVFLKNEKLSAVSEVFVASTPSDKASLSHWHFVTTLPRIAPYLEELRTHPHIAIHYTSLGGSRQFLSSIFRFLNLKNPLISGPLYAKPYISRSRNSTAQLRQNTVSTCFVHTSRTNFHLSPKQISW</sequence>
<dbReference type="EMBL" id="MCGO01000037">
    <property type="protein sequence ID" value="ORY39968.1"/>
    <property type="molecule type" value="Genomic_DNA"/>
</dbReference>
<proteinExistence type="predicted"/>
<organism evidence="1 2">
    <name type="scientific">Rhizoclosmatium globosum</name>
    <dbReference type="NCBI Taxonomy" id="329046"/>
    <lineage>
        <taxon>Eukaryota</taxon>
        <taxon>Fungi</taxon>
        <taxon>Fungi incertae sedis</taxon>
        <taxon>Chytridiomycota</taxon>
        <taxon>Chytridiomycota incertae sedis</taxon>
        <taxon>Chytridiomycetes</taxon>
        <taxon>Chytridiales</taxon>
        <taxon>Chytriomycetaceae</taxon>
        <taxon>Rhizoclosmatium</taxon>
    </lineage>
</organism>
<dbReference type="OrthoDB" id="2155577at2759"/>
<evidence type="ECO:0000313" key="1">
    <source>
        <dbReference type="EMBL" id="ORY39968.1"/>
    </source>
</evidence>
<dbReference type="Proteomes" id="UP000193642">
    <property type="component" value="Unassembled WGS sequence"/>
</dbReference>
<protein>
    <submittedName>
        <fullName evidence="1">Uncharacterized protein</fullName>
    </submittedName>
</protein>
<gene>
    <name evidence="1" type="ORF">BCR33DRAFT_379636</name>
</gene>
<dbReference type="AlphaFoldDB" id="A0A1Y2BYX7"/>
<evidence type="ECO:0000313" key="2">
    <source>
        <dbReference type="Proteomes" id="UP000193642"/>
    </source>
</evidence>
<accession>A0A1Y2BYX7</accession>
<reference evidence="1 2" key="1">
    <citation type="submission" date="2016-07" db="EMBL/GenBank/DDBJ databases">
        <title>Pervasive Adenine N6-methylation of Active Genes in Fungi.</title>
        <authorList>
            <consortium name="DOE Joint Genome Institute"/>
            <person name="Mondo S.J."/>
            <person name="Dannebaum R.O."/>
            <person name="Kuo R.C."/>
            <person name="Labutti K."/>
            <person name="Haridas S."/>
            <person name="Kuo A."/>
            <person name="Salamov A."/>
            <person name="Ahrendt S.R."/>
            <person name="Lipzen A."/>
            <person name="Sullivan W."/>
            <person name="Andreopoulos W.B."/>
            <person name="Clum A."/>
            <person name="Lindquist E."/>
            <person name="Daum C."/>
            <person name="Ramamoorthy G.K."/>
            <person name="Gryganskyi A."/>
            <person name="Culley D."/>
            <person name="Magnuson J.K."/>
            <person name="James T.Y."/>
            <person name="O'Malley M.A."/>
            <person name="Stajich J.E."/>
            <person name="Spatafora J.W."/>
            <person name="Visel A."/>
            <person name="Grigoriev I.V."/>
        </authorList>
    </citation>
    <scope>NUCLEOTIDE SEQUENCE [LARGE SCALE GENOMIC DNA]</scope>
    <source>
        <strain evidence="1 2">JEL800</strain>
    </source>
</reference>
<keyword evidence="2" id="KW-1185">Reference proteome</keyword>
<comment type="caution">
    <text evidence="1">The sequence shown here is derived from an EMBL/GenBank/DDBJ whole genome shotgun (WGS) entry which is preliminary data.</text>
</comment>
<name>A0A1Y2BYX7_9FUNG</name>